<accession>A0ABT8XDG1</accession>
<evidence type="ECO:0000256" key="6">
    <source>
        <dbReference type="ARBA" id="ARBA00022741"/>
    </source>
</evidence>
<gene>
    <name evidence="12" type="ORF">GB928_011345</name>
</gene>
<evidence type="ECO:0000256" key="10">
    <source>
        <dbReference type="ARBA" id="ARBA00023136"/>
    </source>
</evidence>
<comment type="caution">
    <text evidence="12">The sequence shown here is derived from an EMBL/GenBank/DDBJ whole genome shotgun (WGS) entry which is preliminary data.</text>
</comment>
<evidence type="ECO:0000313" key="13">
    <source>
        <dbReference type="Proteomes" id="UP001177080"/>
    </source>
</evidence>
<dbReference type="SMART" id="SM00382">
    <property type="entry name" value="AAA"/>
    <property type="match status" value="1"/>
</dbReference>
<reference evidence="12" key="1">
    <citation type="submission" date="2022-04" db="EMBL/GenBank/DDBJ databases">
        <title>Shinella lacus sp. nov., a novel member of the genus Shinella from water.</title>
        <authorList>
            <person name="Deng Y."/>
        </authorList>
    </citation>
    <scope>NUCLEOTIDE SEQUENCE</scope>
    <source>
        <strain evidence="12">JCM 31239</strain>
    </source>
</reference>
<dbReference type="PANTHER" id="PTHR42771:SF2">
    <property type="entry name" value="IRON(3+)-HYDROXAMATE IMPORT ATP-BINDING PROTEIN FHUC"/>
    <property type="match status" value="1"/>
</dbReference>
<dbReference type="PROSITE" id="PS00211">
    <property type="entry name" value="ABC_TRANSPORTER_1"/>
    <property type="match status" value="1"/>
</dbReference>
<protein>
    <submittedName>
        <fullName evidence="12">ABC transporter ATP-binding protein</fullName>
    </submittedName>
</protein>
<dbReference type="PROSITE" id="PS50893">
    <property type="entry name" value="ABC_TRANSPORTER_2"/>
    <property type="match status" value="1"/>
</dbReference>
<evidence type="ECO:0000256" key="3">
    <source>
        <dbReference type="ARBA" id="ARBA00022448"/>
    </source>
</evidence>
<dbReference type="GO" id="GO:0005524">
    <property type="term" value="F:ATP binding"/>
    <property type="evidence" value="ECO:0007669"/>
    <property type="project" value="UniProtKB-KW"/>
</dbReference>
<dbReference type="InterPro" id="IPR003593">
    <property type="entry name" value="AAA+_ATPase"/>
</dbReference>
<evidence type="ECO:0000256" key="1">
    <source>
        <dbReference type="ARBA" id="ARBA00004202"/>
    </source>
</evidence>
<evidence type="ECO:0000259" key="11">
    <source>
        <dbReference type="PROSITE" id="PS50893"/>
    </source>
</evidence>
<dbReference type="EMBL" id="WHSC02000005">
    <property type="protein sequence ID" value="MDO6121777.1"/>
    <property type="molecule type" value="Genomic_DNA"/>
</dbReference>
<dbReference type="InterPro" id="IPR003439">
    <property type="entry name" value="ABC_transporter-like_ATP-bd"/>
</dbReference>
<sequence>MIMSGRLQIDKLILGYRQRTILRDVSTIIPDARFTAIVGANGCGKSSLLRAIVNLVPLAGGAIRLDGGAVSTMRPRDLARRIALLPQSPITPDGIIVRELVARGRFAWQARYFRDSGADAKVIDEALELTGMTLLSEAPLSELSGGQRQRAWISMVLAQQTPILLLDEPTSFLDIAHQVELMELLVFLRSIGKTIIAVLHDINQASRYADHLIALGDGGLAASGAPQEIVDASFIHRLFGLECVVIPDPVAGSPMAVASSRIIEKGAI</sequence>
<keyword evidence="6" id="KW-0547">Nucleotide-binding</keyword>
<dbReference type="Proteomes" id="UP001177080">
    <property type="component" value="Unassembled WGS sequence"/>
</dbReference>
<keyword evidence="13" id="KW-1185">Reference proteome</keyword>
<dbReference type="RefSeq" id="WP_244762320.1">
    <property type="nucleotide sequence ID" value="NZ_JALJCJ010000005.1"/>
</dbReference>
<feature type="domain" description="ABC transporter" evidence="11">
    <location>
        <begin position="7"/>
        <end position="242"/>
    </location>
</feature>
<organism evidence="12 13">
    <name type="scientific">Shinella curvata</name>
    <dbReference type="NCBI Taxonomy" id="1817964"/>
    <lineage>
        <taxon>Bacteria</taxon>
        <taxon>Pseudomonadati</taxon>
        <taxon>Pseudomonadota</taxon>
        <taxon>Alphaproteobacteria</taxon>
        <taxon>Hyphomicrobiales</taxon>
        <taxon>Rhizobiaceae</taxon>
        <taxon>Shinella</taxon>
    </lineage>
</organism>
<name>A0ABT8XDG1_9HYPH</name>
<dbReference type="Gene3D" id="3.40.50.300">
    <property type="entry name" value="P-loop containing nucleotide triphosphate hydrolases"/>
    <property type="match status" value="1"/>
</dbReference>
<keyword evidence="9" id="KW-0406">Ion transport</keyword>
<comment type="subcellular location">
    <subcellularLocation>
        <location evidence="1">Cell membrane</location>
        <topology evidence="1">Peripheral membrane protein</topology>
    </subcellularLocation>
</comment>
<dbReference type="Pfam" id="PF00005">
    <property type="entry name" value="ABC_tran"/>
    <property type="match status" value="1"/>
</dbReference>
<keyword evidence="5" id="KW-0410">Iron transport</keyword>
<comment type="similarity">
    <text evidence="2">Belongs to the ABC transporter superfamily.</text>
</comment>
<evidence type="ECO:0000256" key="7">
    <source>
        <dbReference type="ARBA" id="ARBA00022840"/>
    </source>
</evidence>
<keyword evidence="3" id="KW-0813">Transport</keyword>
<dbReference type="PANTHER" id="PTHR42771">
    <property type="entry name" value="IRON(3+)-HYDROXAMATE IMPORT ATP-BINDING PROTEIN FHUC"/>
    <property type="match status" value="1"/>
</dbReference>
<keyword evidence="7 12" id="KW-0067">ATP-binding</keyword>
<keyword evidence="4" id="KW-1003">Cell membrane</keyword>
<evidence type="ECO:0000256" key="8">
    <source>
        <dbReference type="ARBA" id="ARBA00023004"/>
    </source>
</evidence>
<evidence type="ECO:0000256" key="5">
    <source>
        <dbReference type="ARBA" id="ARBA00022496"/>
    </source>
</evidence>
<evidence type="ECO:0000313" key="12">
    <source>
        <dbReference type="EMBL" id="MDO6121777.1"/>
    </source>
</evidence>
<keyword evidence="8" id="KW-0408">Iron</keyword>
<dbReference type="InterPro" id="IPR027417">
    <property type="entry name" value="P-loop_NTPase"/>
</dbReference>
<dbReference type="InterPro" id="IPR017871">
    <property type="entry name" value="ABC_transporter-like_CS"/>
</dbReference>
<evidence type="ECO:0000256" key="9">
    <source>
        <dbReference type="ARBA" id="ARBA00023065"/>
    </source>
</evidence>
<evidence type="ECO:0000256" key="2">
    <source>
        <dbReference type="ARBA" id="ARBA00005417"/>
    </source>
</evidence>
<keyword evidence="10" id="KW-0472">Membrane</keyword>
<dbReference type="CDD" id="cd03214">
    <property type="entry name" value="ABC_Iron-Siderophores_B12_Hemin"/>
    <property type="match status" value="1"/>
</dbReference>
<evidence type="ECO:0000256" key="4">
    <source>
        <dbReference type="ARBA" id="ARBA00022475"/>
    </source>
</evidence>
<dbReference type="InterPro" id="IPR051535">
    <property type="entry name" value="Siderophore_ABC-ATPase"/>
</dbReference>
<dbReference type="SUPFAM" id="SSF52540">
    <property type="entry name" value="P-loop containing nucleoside triphosphate hydrolases"/>
    <property type="match status" value="1"/>
</dbReference>
<proteinExistence type="inferred from homology"/>